<reference evidence="9 10" key="1">
    <citation type="submission" date="2015-04" db="EMBL/GenBank/DDBJ databases">
        <authorList>
            <person name="Syromyatnikov M.Y."/>
            <person name="Popov V.N."/>
        </authorList>
    </citation>
    <scope>NUCLEOTIDE SEQUENCE [LARGE SCALE GENOMIC DNA]</scope>
    <source>
        <strain evidence="9">WF-38-12</strain>
    </source>
</reference>
<evidence type="ECO:0000256" key="4">
    <source>
        <dbReference type="ARBA" id="ARBA00023242"/>
    </source>
</evidence>
<keyword evidence="6" id="KW-0175">Coiled coil</keyword>
<dbReference type="InterPro" id="IPR055129">
    <property type="entry name" value="YEATS_dom"/>
</dbReference>
<keyword evidence="2" id="KW-0805">Transcription regulation</keyword>
<evidence type="ECO:0000256" key="6">
    <source>
        <dbReference type="SAM" id="Coils"/>
    </source>
</evidence>
<dbReference type="InterPro" id="IPR038704">
    <property type="entry name" value="YEAST_sf"/>
</dbReference>
<keyword evidence="3" id="KW-0804">Transcription</keyword>
<accession>A0A0U1LJG4</accession>
<dbReference type="InterPro" id="IPR005033">
    <property type="entry name" value="YEATS"/>
</dbReference>
<evidence type="ECO:0000313" key="10">
    <source>
        <dbReference type="Proteomes" id="UP000054383"/>
    </source>
</evidence>
<organism evidence="9 10">
    <name type="scientific">Talaromyces islandicus</name>
    <name type="common">Penicillium islandicum</name>
    <dbReference type="NCBI Taxonomy" id="28573"/>
    <lineage>
        <taxon>Eukaryota</taxon>
        <taxon>Fungi</taxon>
        <taxon>Dikarya</taxon>
        <taxon>Ascomycota</taxon>
        <taxon>Pezizomycotina</taxon>
        <taxon>Eurotiomycetes</taxon>
        <taxon>Eurotiomycetidae</taxon>
        <taxon>Eurotiales</taxon>
        <taxon>Trichocomaceae</taxon>
        <taxon>Talaromyces</taxon>
        <taxon>Talaromyces sect. Islandici</taxon>
    </lineage>
</organism>
<dbReference type="Proteomes" id="UP000054383">
    <property type="component" value="Unassembled WGS sequence"/>
</dbReference>
<keyword evidence="4 5" id="KW-0539">Nucleus</keyword>
<dbReference type="PANTHER" id="PTHR47573:SF1">
    <property type="entry name" value="PROTEIN AF-9 HOMOLOG"/>
    <property type="match status" value="1"/>
</dbReference>
<sequence>MTTLRRFTGITCPGCDRSLSHRVLLLFISPTTFVDIEIFVETMPAATGTKRVRGVSAFRPFVFGSEATPFDPEKRPANAPVDHTHQWRVFVKGVNDEDISYWLKKVQFKLHETYAQSVRTIEQPPFEVTETGWGEFEIQIKLYFVPESTEKPQTLWHSLKLHPYGDDIEGKRERREKVVSQNYEEVIFNEPVEQFYDVLTGGPSNQPSKGKSGKAKQLQHGGGRTAEIPDNDSPGNPYSRATEHAELERLDEALKTVDQMIKEEKTKLIEREKTLAELKETEGIPVVTKKK</sequence>
<dbReference type="OMA" id="EDHTHQW"/>
<evidence type="ECO:0000256" key="2">
    <source>
        <dbReference type="ARBA" id="ARBA00023015"/>
    </source>
</evidence>
<feature type="coiled-coil region" evidence="6">
    <location>
        <begin position="247"/>
        <end position="281"/>
    </location>
</feature>
<dbReference type="CDD" id="cd16908">
    <property type="entry name" value="YEATS_Yaf9_like"/>
    <property type="match status" value="1"/>
</dbReference>
<dbReference type="GO" id="GO:0000812">
    <property type="term" value="C:Swr1 complex"/>
    <property type="evidence" value="ECO:0007669"/>
    <property type="project" value="EnsemblFungi"/>
</dbReference>
<evidence type="ECO:0000256" key="3">
    <source>
        <dbReference type="ARBA" id="ARBA00023163"/>
    </source>
</evidence>
<keyword evidence="10" id="KW-1185">Reference proteome</keyword>
<evidence type="ECO:0000256" key="1">
    <source>
        <dbReference type="ARBA" id="ARBA00022408"/>
    </source>
</evidence>
<dbReference type="Pfam" id="PF03366">
    <property type="entry name" value="YEATS"/>
    <property type="match status" value="1"/>
</dbReference>
<dbReference type="GO" id="GO:0000781">
    <property type="term" value="C:chromosome, telomeric region"/>
    <property type="evidence" value="ECO:0007669"/>
    <property type="project" value="GOC"/>
</dbReference>
<dbReference type="OrthoDB" id="16041at2759"/>
<evidence type="ECO:0000256" key="7">
    <source>
        <dbReference type="SAM" id="MobiDB-lite"/>
    </source>
</evidence>
<dbReference type="GO" id="GO:0031509">
    <property type="term" value="P:subtelomeric heterochromatin formation"/>
    <property type="evidence" value="ECO:0007669"/>
    <property type="project" value="EnsemblFungi"/>
</dbReference>
<gene>
    <name evidence="9" type="ORF">PISL3812_00502</name>
</gene>
<dbReference type="GO" id="GO:0035267">
    <property type="term" value="C:NuA4 histone acetyltransferase complex"/>
    <property type="evidence" value="ECO:0007669"/>
    <property type="project" value="EnsemblFungi"/>
</dbReference>
<name>A0A0U1LJG4_TALIS</name>
<feature type="region of interest" description="Disordered" evidence="7">
    <location>
        <begin position="200"/>
        <end position="245"/>
    </location>
</feature>
<evidence type="ECO:0000259" key="8">
    <source>
        <dbReference type="PROSITE" id="PS51037"/>
    </source>
</evidence>
<protein>
    <recommendedName>
        <fullName evidence="1">Protein AF-9 homolog</fullName>
    </recommendedName>
</protein>
<proteinExistence type="predicted"/>
<evidence type="ECO:0000256" key="5">
    <source>
        <dbReference type="PROSITE-ProRule" id="PRU00376"/>
    </source>
</evidence>
<feature type="domain" description="YEATS" evidence="8">
    <location>
        <begin position="51"/>
        <end position="202"/>
    </location>
</feature>
<dbReference type="PROSITE" id="PS51037">
    <property type="entry name" value="YEATS"/>
    <property type="match status" value="1"/>
</dbReference>
<dbReference type="GO" id="GO:0006281">
    <property type="term" value="P:DNA repair"/>
    <property type="evidence" value="ECO:0007669"/>
    <property type="project" value="EnsemblFungi"/>
</dbReference>
<dbReference type="GO" id="GO:0006355">
    <property type="term" value="P:regulation of DNA-templated transcription"/>
    <property type="evidence" value="ECO:0007669"/>
    <property type="project" value="InterPro"/>
</dbReference>
<dbReference type="Gene3D" id="2.60.40.1970">
    <property type="entry name" value="YEATS domain"/>
    <property type="match status" value="1"/>
</dbReference>
<dbReference type="STRING" id="28573.A0A0U1LJG4"/>
<dbReference type="AlphaFoldDB" id="A0A0U1LJG4"/>
<evidence type="ECO:0000313" key="9">
    <source>
        <dbReference type="EMBL" id="CRG83154.1"/>
    </source>
</evidence>
<comment type="subcellular location">
    <subcellularLocation>
        <location evidence="5">Nucleus</location>
    </subcellularLocation>
</comment>
<dbReference type="EMBL" id="CVMT01000001">
    <property type="protein sequence ID" value="CRG83154.1"/>
    <property type="molecule type" value="Genomic_DNA"/>
</dbReference>
<dbReference type="PANTHER" id="PTHR47573">
    <property type="entry name" value="PROTEIN AF-9 HOMOLOG"/>
    <property type="match status" value="1"/>
</dbReference>